<evidence type="ECO:0000313" key="8">
    <source>
        <dbReference type="EMBL" id="KAK2716850.1"/>
    </source>
</evidence>
<keyword evidence="9" id="KW-1185">Reference proteome</keyword>
<dbReference type="CDD" id="cd20262">
    <property type="entry name" value="Complex1_LYR_LYRM2"/>
    <property type="match status" value="1"/>
</dbReference>
<dbReference type="PANTHER" id="PTHR13675">
    <property type="entry name" value="LYR MOTIF-CONTAINING PROTEIN 2"/>
    <property type="match status" value="1"/>
</dbReference>
<comment type="function">
    <text evidence="6">Involved in efficient integration of the N-module into mitochondrial respiratory chain complex I.</text>
</comment>
<comment type="similarity">
    <text evidence="2">Belongs to the complex I LYR family.</text>
</comment>
<evidence type="ECO:0000256" key="4">
    <source>
        <dbReference type="ARBA" id="ARBA00023128"/>
    </source>
</evidence>
<evidence type="ECO:0000313" key="9">
    <source>
        <dbReference type="Proteomes" id="UP001187531"/>
    </source>
</evidence>
<feature type="domain" description="Complex 1 LYR protein" evidence="7">
    <location>
        <begin position="25"/>
        <end position="81"/>
    </location>
</feature>
<dbReference type="PANTHER" id="PTHR13675:SF0">
    <property type="entry name" value="LYR MOTIF-CONTAINING PROTEIN 2"/>
    <property type="match status" value="1"/>
</dbReference>
<dbReference type="InterPro" id="IPR045293">
    <property type="entry name" value="Complex1_LYR_LYRM2"/>
</dbReference>
<evidence type="ECO:0000256" key="3">
    <source>
        <dbReference type="ARBA" id="ARBA00022946"/>
    </source>
</evidence>
<evidence type="ECO:0000256" key="6">
    <source>
        <dbReference type="ARBA" id="ARBA00044735"/>
    </source>
</evidence>
<comment type="subcellular location">
    <subcellularLocation>
        <location evidence="1">Mitochondrion</location>
    </subcellularLocation>
</comment>
<accession>A0AA88LCY1</accession>
<comment type="caution">
    <text evidence="8">The sequence shown here is derived from an EMBL/GenBank/DDBJ whole genome shotgun (WGS) entry which is preliminary data.</text>
</comment>
<dbReference type="GO" id="GO:0005739">
    <property type="term" value="C:mitochondrion"/>
    <property type="evidence" value="ECO:0007669"/>
    <property type="project" value="UniProtKB-SubCell"/>
</dbReference>
<gene>
    <name evidence="8" type="ORF">QYM36_007110</name>
</gene>
<feature type="non-terminal residue" evidence="8">
    <location>
        <position position="1"/>
    </location>
</feature>
<dbReference type="InterPro" id="IPR008011">
    <property type="entry name" value="Complex1_LYR_dom"/>
</dbReference>
<keyword evidence="3" id="KW-0809">Transit peptide</keyword>
<protein>
    <recommendedName>
        <fullName evidence="5">LYR motif-containing protein 2</fullName>
    </recommendedName>
</protein>
<name>A0AA88LCY1_ARTSF</name>
<evidence type="ECO:0000256" key="2">
    <source>
        <dbReference type="ARBA" id="ARBA00009508"/>
    </source>
</evidence>
<dbReference type="EMBL" id="JAVRJZ010000011">
    <property type="protein sequence ID" value="KAK2716850.1"/>
    <property type="molecule type" value="Genomic_DNA"/>
</dbReference>
<sequence>SIAKNLKYKDMGKKFLTLKQFMLRQDVLKLYRDVYRMTRSIADQRQKNEIRSWAASEIRTHRNHQDEVTIRGLIIHGQRMLKDLEKSLKVTT</sequence>
<evidence type="ECO:0000256" key="5">
    <source>
        <dbReference type="ARBA" id="ARBA00026235"/>
    </source>
</evidence>
<evidence type="ECO:0000259" key="7">
    <source>
        <dbReference type="Pfam" id="PF05347"/>
    </source>
</evidence>
<organism evidence="8 9">
    <name type="scientific">Artemia franciscana</name>
    <name type="common">Brine shrimp</name>
    <name type="synonym">Artemia sanfranciscana</name>
    <dbReference type="NCBI Taxonomy" id="6661"/>
    <lineage>
        <taxon>Eukaryota</taxon>
        <taxon>Metazoa</taxon>
        <taxon>Ecdysozoa</taxon>
        <taxon>Arthropoda</taxon>
        <taxon>Crustacea</taxon>
        <taxon>Branchiopoda</taxon>
        <taxon>Anostraca</taxon>
        <taxon>Artemiidae</taxon>
        <taxon>Artemia</taxon>
    </lineage>
</organism>
<proteinExistence type="inferred from homology"/>
<keyword evidence="4" id="KW-0496">Mitochondrion</keyword>
<evidence type="ECO:0000256" key="1">
    <source>
        <dbReference type="ARBA" id="ARBA00004173"/>
    </source>
</evidence>
<dbReference type="AlphaFoldDB" id="A0AA88LCY1"/>
<dbReference type="Proteomes" id="UP001187531">
    <property type="component" value="Unassembled WGS sequence"/>
</dbReference>
<dbReference type="Pfam" id="PF05347">
    <property type="entry name" value="Complex1_LYR"/>
    <property type="match status" value="1"/>
</dbReference>
<reference evidence="8" key="1">
    <citation type="submission" date="2023-07" db="EMBL/GenBank/DDBJ databases">
        <title>Chromosome-level genome assembly of Artemia franciscana.</title>
        <authorList>
            <person name="Jo E."/>
        </authorList>
    </citation>
    <scope>NUCLEOTIDE SEQUENCE</scope>
    <source>
        <tissue evidence="8">Whole body</tissue>
    </source>
</reference>